<organism evidence="1 2">
    <name type="scientific">Serratia plymuthica</name>
    <dbReference type="NCBI Taxonomy" id="82996"/>
    <lineage>
        <taxon>Bacteria</taxon>
        <taxon>Pseudomonadati</taxon>
        <taxon>Pseudomonadota</taxon>
        <taxon>Gammaproteobacteria</taxon>
        <taxon>Enterobacterales</taxon>
        <taxon>Yersiniaceae</taxon>
        <taxon>Serratia</taxon>
    </lineage>
</organism>
<reference evidence="1 2" key="1">
    <citation type="submission" date="2017-11" db="EMBL/GenBank/DDBJ databases">
        <title>Genome sequence of the oocydin A producing rhizobacterium Serratia plymuthica 4Rx5.</title>
        <authorList>
            <person name="Matilla M.A."/>
            <person name="Udaondo Z."/>
            <person name="Salmond G.P.C."/>
        </authorList>
    </citation>
    <scope>NUCLEOTIDE SEQUENCE [LARGE SCALE GENOMIC DNA]</scope>
    <source>
        <strain evidence="1 2">4Rx5</strain>
    </source>
</reference>
<sequence length="82" mass="9362">MPGRRRGITSRRVKLHVKTSASAEVFFGRNFDKIDFMTVSVNLLGEMVICLTIYGNENRCQMVNKGFCLFFELGGVRVKAWN</sequence>
<comment type="caution">
    <text evidence="1">The sequence shown here is derived from an EMBL/GenBank/DDBJ whole genome shotgun (WGS) entry which is preliminary data.</text>
</comment>
<name>A0A318P7B6_SERPL</name>
<evidence type="ECO:0000313" key="2">
    <source>
        <dbReference type="Proteomes" id="UP000248196"/>
    </source>
</evidence>
<dbReference type="EMBL" id="PESE01000001">
    <property type="protein sequence ID" value="PYD40978.1"/>
    <property type="molecule type" value="Genomic_DNA"/>
</dbReference>
<gene>
    <name evidence="1" type="ORF">CT690_06825</name>
</gene>
<dbReference type="AlphaFoldDB" id="A0A318P7B6"/>
<proteinExistence type="predicted"/>
<protein>
    <submittedName>
        <fullName evidence="1">Uncharacterized protein</fullName>
    </submittedName>
</protein>
<evidence type="ECO:0000313" key="1">
    <source>
        <dbReference type="EMBL" id="PYD40978.1"/>
    </source>
</evidence>
<accession>A0A318P7B6</accession>
<dbReference type="Proteomes" id="UP000248196">
    <property type="component" value="Unassembled WGS sequence"/>
</dbReference>